<feature type="region of interest" description="Disordered" evidence="1">
    <location>
        <begin position="497"/>
        <end position="519"/>
    </location>
</feature>
<gene>
    <name evidence="3" type="ORF">OLC1_LOCUS21067</name>
</gene>
<reference evidence="3" key="1">
    <citation type="submission" date="2023-03" db="EMBL/GenBank/DDBJ databases">
        <authorList>
            <person name="Julca I."/>
        </authorList>
    </citation>
    <scope>NUCLEOTIDE SEQUENCE</scope>
</reference>
<evidence type="ECO:0000259" key="2">
    <source>
        <dbReference type="PROSITE" id="PS50812"/>
    </source>
</evidence>
<dbReference type="Gene3D" id="2.30.30.140">
    <property type="match status" value="1"/>
</dbReference>
<dbReference type="Proteomes" id="UP001161247">
    <property type="component" value="Chromosome 7"/>
</dbReference>
<feature type="compositionally biased region" description="Basic residues" evidence="1">
    <location>
        <begin position="422"/>
        <end position="433"/>
    </location>
</feature>
<protein>
    <submittedName>
        <fullName evidence="3">OLC1v1014934C1</fullName>
    </submittedName>
</protein>
<feature type="compositionally biased region" description="Basic residues" evidence="1">
    <location>
        <begin position="629"/>
        <end position="640"/>
    </location>
</feature>
<dbReference type="PANTHER" id="PTHR33697:SF1">
    <property type="entry name" value="TUDOR_PWWP_MBT SUPERFAMILY PROTEIN"/>
    <property type="match status" value="1"/>
</dbReference>
<dbReference type="AlphaFoldDB" id="A0AAV1E4A2"/>
<keyword evidence="4" id="KW-1185">Reference proteome</keyword>
<feature type="region of interest" description="Disordered" evidence="1">
    <location>
        <begin position="155"/>
        <end position="223"/>
    </location>
</feature>
<feature type="region of interest" description="Disordered" evidence="1">
    <location>
        <begin position="629"/>
        <end position="657"/>
    </location>
</feature>
<proteinExistence type="predicted"/>
<feature type="region of interest" description="Disordered" evidence="1">
    <location>
        <begin position="420"/>
        <end position="439"/>
    </location>
</feature>
<feature type="region of interest" description="Disordered" evidence="1">
    <location>
        <begin position="243"/>
        <end position="262"/>
    </location>
</feature>
<evidence type="ECO:0000313" key="4">
    <source>
        <dbReference type="Proteomes" id="UP001161247"/>
    </source>
</evidence>
<dbReference type="Pfam" id="PF00855">
    <property type="entry name" value="PWWP"/>
    <property type="match status" value="1"/>
</dbReference>
<dbReference type="PANTHER" id="PTHR33697">
    <property type="entry name" value="T17B22.17 PROTEIN-RELATED"/>
    <property type="match status" value="1"/>
</dbReference>
<feature type="region of interest" description="Disordered" evidence="1">
    <location>
        <begin position="363"/>
        <end position="385"/>
    </location>
</feature>
<dbReference type="CDD" id="cd05162">
    <property type="entry name" value="PWWP"/>
    <property type="match status" value="1"/>
</dbReference>
<dbReference type="PROSITE" id="PS50812">
    <property type="entry name" value="PWWP"/>
    <property type="match status" value="1"/>
</dbReference>
<dbReference type="EMBL" id="OX459124">
    <property type="protein sequence ID" value="CAI9114256.1"/>
    <property type="molecule type" value="Genomic_DNA"/>
</dbReference>
<accession>A0AAV1E4A2</accession>
<name>A0AAV1E4A2_OLDCO</name>
<organism evidence="3 4">
    <name type="scientific">Oldenlandia corymbosa var. corymbosa</name>
    <dbReference type="NCBI Taxonomy" id="529605"/>
    <lineage>
        <taxon>Eukaryota</taxon>
        <taxon>Viridiplantae</taxon>
        <taxon>Streptophyta</taxon>
        <taxon>Embryophyta</taxon>
        <taxon>Tracheophyta</taxon>
        <taxon>Spermatophyta</taxon>
        <taxon>Magnoliopsida</taxon>
        <taxon>eudicotyledons</taxon>
        <taxon>Gunneridae</taxon>
        <taxon>Pentapetalae</taxon>
        <taxon>asterids</taxon>
        <taxon>lamiids</taxon>
        <taxon>Gentianales</taxon>
        <taxon>Rubiaceae</taxon>
        <taxon>Rubioideae</taxon>
        <taxon>Spermacoceae</taxon>
        <taxon>Hedyotis-Oldenlandia complex</taxon>
        <taxon>Oldenlandia</taxon>
    </lineage>
</organism>
<feature type="domain" description="PWWP" evidence="2">
    <location>
        <begin position="16"/>
        <end position="71"/>
    </location>
</feature>
<sequence>MGSSGEAADKSLDVSVGCLVWVRRRNGCWWPAQILSPEELPESSSVSEKLGTPVKLLGRDDSSVAWYNFEKSKRVKAFRCGEYDDCIEKAKAAASASSKVVKYARRDGAILHALEIENARLGNDPSDLSLAVDKKEEELQCENSLDTLQSLKDTEYSEAEQQMSFSKDDSDSDAGSASNSELEFSHSGVSFEGQSQSSTGKDELAEVRQQRTPNDSEDDGMEGIKRMKGLDDLGMGVVSSLKRKRSTVAHAHESLKRKSRRRTLSKVLESTAMVSVPVLCEQLGSPTGSCIPGSFDNKISGLDPDGGRILYENGDACESSIGRCTEKENGISGLSGCPENDSSDSLYDVPLIAEEKDSAVIRSATQKGQGGCGTQSSQSSQVETASLGNDELIESGSASSGAADINILNSMLEKGASEWQLKGKRNSRHTSKNKRLDTRFMDVDKDSSPYLRGMDQDAFTLGSGRKAECNSIDGASPLDNRVKSRTVTDIHQDDFRGWSSSLKGSQDEDLPADLPPRSQPLRMSRFVLNPKYDSSDFSLRHHIAENSLYDVNVEVKGSYRPQHVPYISLMSKLNGQPIVGHPLTVDVLEDGASDHLMSSSECYSSSYELDDDHGDDPFVFDTVYERRSKSGGRRGKKYRKTWGSPSKLQKSRKNGALSKKIRRLSSLTSHKHGNNDDKKPMTEKLKGPAVACVPLKVVFSRINASLNCSIRPTQRLLPPASA</sequence>
<dbReference type="InterPro" id="IPR044679">
    <property type="entry name" value="PWWP2-like"/>
</dbReference>
<evidence type="ECO:0000256" key="1">
    <source>
        <dbReference type="SAM" id="MobiDB-lite"/>
    </source>
</evidence>
<dbReference type="SUPFAM" id="SSF63748">
    <property type="entry name" value="Tudor/PWWP/MBT"/>
    <property type="match status" value="1"/>
</dbReference>
<dbReference type="InterPro" id="IPR000313">
    <property type="entry name" value="PWWP_dom"/>
</dbReference>
<feature type="compositionally biased region" description="Basic and acidic residues" evidence="1">
    <location>
        <begin position="200"/>
        <end position="209"/>
    </location>
</feature>
<evidence type="ECO:0000313" key="3">
    <source>
        <dbReference type="EMBL" id="CAI9114256.1"/>
    </source>
</evidence>